<accession>A0ABR7GI38</accession>
<dbReference type="RefSeq" id="WP_118282174.1">
    <property type="nucleotide sequence ID" value="NZ_JACOPG010000004.1"/>
</dbReference>
<evidence type="ECO:0000313" key="2">
    <source>
        <dbReference type="EMBL" id="MBC5686942.1"/>
    </source>
</evidence>
<dbReference type="Pfam" id="PF17032">
    <property type="entry name" value="Zn_ribbon_15"/>
    <property type="match status" value="1"/>
</dbReference>
<dbReference type="InterPro" id="IPR031493">
    <property type="entry name" value="Zinc_ribbon_15"/>
</dbReference>
<protein>
    <submittedName>
        <fullName evidence="2">Zinc-ribbon domain-containing protein</fullName>
    </submittedName>
</protein>
<gene>
    <name evidence="2" type="ORF">H8R94_10055</name>
</gene>
<evidence type="ECO:0000259" key="1">
    <source>
        <dbReference type="Pfam" id="PF17032"/>
    </source>
</evidence>
<proteinExistence type="predicted"/>
<reference evidence="2 3" key="1">
    <citation type="submission" date="2020-08" db="EMBL/GenBank/DDBJ databases">
        <title>Genome public.</title>
        <authorList>
            <person name="Liu C."/>
            <person name="Sun Q."/>
        </authorList>
    </citation>
    <scope>NUCLEOTIDE SEQUENCE [LARGE SCALE GENOMIC DNA]</scope>
    <source>
        <strain evidence="2 3">NSJ-9</strain>
    </source>
</reference>
<name>A0ABR7GI38_9FIRM</name>
<evidence type="ECO:0000313" key="3">
    <source>
        <dbReference type="Proteomes" id="UP000643810"/>
    </source>
</evidence>
<comment type="caution">
    <text evidence="2">The sequence shown here is derived from an EMBL/GenBank/DDBJ whole genome shotgun (WGS) entry which is preliminary data.</text>
</comment>
<sequence length="85" mass="9847">MAVVHGQKMVFKREGHVGRGICKNCGHDAYMTLCRHLNQGTLFWIPVVNIEKERGIMCESCGYIYPMDRQEYKEARDKVKKGIDK</sequence>
<organism evidence="2 3">
    <name type="scientific">Roseburia lenta</name>
    <dbReference type="NCBI Taxonomy" id="2763061"/>
    <lineage>
        <taxon>Bacteria</taxon>
        <taxon>Bacillati</taxon>
        <taxon>Bacillota</taxon>
        <taxon>Clostridia</taxon>
        <taxon>Lachnospirales</taxon>
        <taxon>Lachnospiraceae</taxon>
        <taxon>Roseburia</taxon>
    </lineage>
</organism>
<dbReference type="EMBL" id="JACOPG010000004">
    <property type="protein sequence ID" value="MBC5686942.1"/>
    <property type="molecule type" value="Genomic_DNA"/>
</dbReference>
<feature type="domain" description="Zinc-ribbon 15" evidence="1">
    <location>
        <begin position="21"/>
        <end position="71"/>
    </location>
</feature>
<dbReference type="Proteomes" id="UP000643810">
    <property type="component" value="Unassembled WGS sequence"/>
</dbReference>
<keyword evidence="3" id="KW-1185">Reference proteome</keyword>